<keyword evidence="2" id="KW-1185">Reference proteome</keyword>
<dbReference type="InParanoid" id="A0A7M7NFH0"/>
<dbReference type="Pfam" id="PF05380">
    <property type="entry name" value="Peptidase_A17"/>
    <property type="match status" value="1"/>
</dbReference>
<proteinExistence type="predicted"/>
<dbReference type="InterPro" id="IPR043502">
    <property type="entry name" value="DNA/RNA_pol_sf"/>
</dbReference>
<dbReference type="RefSeq" id="XP_030835887.1">
    <property type="nucleotide sequence ID" value="XM_030980027.1"/>
</dbReference>
<name>A0A7M7NFH0_STRPU</name>
<dbReference type="OrthoDB" id="10057690at2759"/>
<reference evidence="2" key="1">
    <citation type="submission" date="2015-02" db="EMBL/GenBank/DDBJ databases">
        <title>Genome sequencing for Strongylocentrotus purpuratus.</title>
        <authorList>
            <person name="Murali S."/>
            <person name="Liu Y."/>
            <person name="Vee V."/>
            <person name="English A."/>
            <person name="Wang M."/>
            <person name="Skinner E."/>
            <person name="Han Y."/>
            <person name="Muzny D.M."/>
            <person name="Worley K.C."/>
            <person name="Gibbs R.A."/>
        </authorList>
    </citation>
    <scope>NUCLEOTIDE SEQUENCE</scope>
</reference>
<sequence>MNQKGKPYSIDEMKFMSMLEKGVRKREDGHYEMPLPLKSKEMSLPYNKPLAIKRWNQLTARFRKNQKFQEDYTEFMKGVIADHAERVPTDRLNAQDRVNYIPHTGVYHPRKPDKIRVVFDCSAAYQGVSLNDHLLQGPNSMNSLLGVLCRFRKEEVACAVDVKSMFHQFFVSPEDRDLLRFLWWEDGKPGKQQVHPVQPPSAYERQQRMEDEFGADAAEFIRKDFYVDDGLTSVPSTQIAVKLLKDSQGICAKAGLKLHKVISNDIDVLKSFPKEDRSKEVQQLDLDKDSLSLERVLGVVWRIQNDVFNFIVEIKERPFTRRGVLSTVSSFYDPCGFISPVMLPGKRILQEMCRSNADWDTPMPEALRARWENWLEDVRNLEGLQIPRCLKPNGFGKIKQVELHHFSDASEDGYGQCTYVRFINEDDNVHCALVIGKSRVTPLRQITIPRLELAAATTSARMSSFVKEELKYHDAKDFFWTDNPKDWFYVDTRDNPADEASRGMSAKQLTHDSRWLRGPEFLWRNPTHQAEQTDAYQLMEGDPEVRRANVMSTQATAANTKYPDQFKSSRLEPFSSWYRAKKAIARCFATQGPTSKKGSQAIFIIKPRK</sequence>
<evidence type="ECO:0000313" key="1">
    <source>
        <dbReference type="EnsemblMetazoa" id="XP_030835887"/>
    </source>
</evidence>
<accession>A0A7M7NFH0</accession>
<dbReference type="Gene3D" id="3.30.70.270">
    <property type="match status" value="1"/>
</dbReference>
<reference evidence="1" key="2">
    <citation type="submission" date="2021-01" db="UniProtKB">
        <authorList>
            <consortium name="EnsemblMetazoa"/>
        </authorList>
    </citation>
    <scope>IDENTIFICATION</scope>
</reference>
<dbReference type="SUPFAM" id="SSF56672">
    <property type="entry name" value="DNA/RNA polymerases"/>
    <property type="match status" value="1"/>
</dbReference>
<dbReference type="Proteomes" id="UP000007110">
    <property type="component" value="Unassembled WGS sequence"/>
</dbReference>
<protein>
    <submittedName>
        <fullName evidence="1">Uncharacterized protein</fullName>
    </submittedName>
</protein>
<dbReference type="Gene3D" id="3.10.10.10">
    <property type="entry name" value="HIV Type 1 Reverse Transcriptase, subunit A, domain 1"/>
    <property type="match status" value="1"/>
</dbReference>
<dbReference type="GeneID" id="115921808"/>
<dbReference type="KEGG" id="spu:115921808"/>
<dbReference type="EnsemblMetazoa" id="XM_030980027">
    <property type="protein sequence ID" value="XP_030835887"/>
    <property type="gene ID" value="LOC115921808"/>
</dbReference>
<dbReference type="AlphaFoldDB" id="A0A7M7NFH0"/>
<evidence type="ECO:0000313" key="2">
    <source>
        <dbReference type="Proteomes" id="UP000007110"/>
    </source>
</evidence>
<dbReference type="PANTHER" id="PTHR47331">
    <property type="entry name" value="PHD-TYPE DOMAIN-CONTAINING PROTEIN"/>
    <property type="match status" value="1"/>
</dbReference>
<dbReference type="PANTHER" id="PTHR47331:SF5">
    <property type="entry name" value="RIBONUCLEASE H"/>
    <property type="match status" value="1"/>
</dbReference>
<dbReference type="InterPro" id="IPR043128">
    <property type="entry name" value="Rev_trsase/Diguanyl_cyclase"/>
</dbReference>
<dbReference type="InterPro" id="IPR008042">
    <property type="entry name" value="Retrotrans_Pao"/>
</dbReference>
<dbReference type="OMA" id="WHRCKRE"/>
<organism evidence="1 2">
    <name type="scientific">Strongylocentrotus purpuratus</name>
    <name type="common">Purple sea urchin</name>
    <dbReference type="NCBI Taxonomy" id="7668"/>
    <lineage>
        <taxon>Eukaryota</taxon>
        <taxon>Metazoa</taxon>
        <taxon>Echinodermata</taxon>
        <taxon>Eleutherozoa</taxon>
        <taxon>Echinozoa</taxon>
        <taxon>Echinoidea</taxon>
        <taxon>Euechinoidea</taxon>
        <taxon>Echinacea</taxon>
        <taxon>Camarodonta</taxon>
        <taxon>Echinidea</taxon>
        <taxon>Strongylocentrotidae</taxon>
        <taxon>Strongylocentrotus</taxon>
    </lineage>
</organism>